<keyword evidence="1" id="KW-0378">Hydrolase</keyword>
<dbReference type="Pfam" id="PF02545">
    <property type="entry name" value="Maf"/>
    <property type="match status" value="1"/>
</dbReference>
<evidence type="ECO:0000256" key="1">
    <source>
        <dbReference type="ARBA" id="ARBA00022801"/>
    </source>
</evidence>
<dbReference type="Gene3D" id="3.90.950.10">
    <property type="match status" value="1"/>
</dbReference>
<dbReference type="GO" id="GO:0047429">
    <property type="term" value="F:nucleoside triphosphate diphosphatase activity"/>
    <property type="evidence" value="ECO:0007669"/>
    <property type="project" value="InterPro"/>
</dbReference>
<proteinExistence type="predicted"/>
<dbReference type="EMBL" id="EU581950">
    <property type="protein sequence ID" value="ACB59222.1"/>
    <property type="molecule type" value="Genomic_DNA"/>
</dbReference>
<organism evidence="2">
    <name type="scientific">Brassica oleracea</name>
    <name type="common">Wild cabbage</name>
    <dbReference type="NCBI Taxonomy" id="3712"/>
    <lineage>
        <taxon>Eukaryota</taxon>
        <taxon>Viridiplantae</taxon>
        <taxon>Streptophyta</taxon>
        <taxon>Embryophyta</taxon>
        <taxon>Tracheophyta</taxon>
        <taxon>Spermatophyta</taxon>
        <taxon>Magnoliopsida</taxon>
        <taxon>eudicotyledons</taxon>
        <taxon>Gunneridae</taxon>
        <taxon>Pentapetalae</taxon>
        <taxon>rosids</taxon>
        <taxon>malvids</taxon>
        <taxon>Brassicales</taxon>
        <taxon>Brassicaceae</taxon>
        <taxon>Brassiceae</taxon>
        <taxon>Brassica</taxon>
    </lineage>
</organism>
<dbReference type="SUPFAM" id="SSF52972">
    <property type="entry name" value="ITPase-like"/>
    <property type="match status" value="1"/>
</dbReference>
<evidence type="ECO:0000313" key="2">
    <source>
        <dbReference type="EMBL" id="ACB59222.1"/>
    </source>
</evidence>
<protein>
    <submittedName>
        <fullName evidence="2">Maf family protein</fullName>
    </submittedName>
</protein>
<sequence length="86" mass="9344">MENGYKLSLGSHSMATKQILAEMGYDFTNVTADIQEKGIRKKKLEDLVLTNAEGKADEILLKLGGRNQSTQASQPSLCITADTDVV</sequence>
<accession>B2D2J7</accession>
<dbReference type="PANTHER" id="PTHR43213:SF4">
    <property type="entry name" value="7-METHYL-GTP PYROPHOSPHATASE"/>
    <property type="match status" value="1"/>
</dbReference>
<dbReference type="PANTHER" id="PTHR43213">
    <property type="entry name" value="BIFUNCTIONAL DTTP/UTP PYROPHOSPHATASE/METHYLTRANSFERASE PROTEIN-RELATED"/>
    <property type="match status" value="1"/>
</dbReference>
<reference evidence="2" key="1">
    <citation type="journal article" date="2009" name="Plant Cell Rep.">
        <title>Comparative sequence analysis for Brassica oleracea with similar sequences in B. rapa and Arabidopsis thaliana.</title>
        <authorList>
            <person name="Qiu D."/>
            <person name="Gao M."/>
            <person name="Li G."/>
            <person name="Quiros C."/>
        </authorList>
    </citation>
    <scope>NUCLEOTIDE SEQUENCE</scope>
</reference>
<name>B2D2J7_BRAOL</name>
<dbReference type="SMR" id="B2D2J7"/>
<dbReference type="ExpressionAtlas" id="B2D2J7">
    <property type="expression patterns" value="baseline"/>
</dbReference>
<dbReference type="AlphaFoldDB" id="B2D2J7"/>
<dbReference type="InterPro" id="IPR029001">
    <property type="entry name" value="ITPase-like_fam"/>
</dbReference>
<gene>
    <name evidence="2" type="ORF">B67C16.9</name>
</gene>
<dbReference type="InterPro" id="IPR003697">
    <property type="entry name" value="Maf-like"/>
</dbReference>